<proteinExistence type="predicted"/>
<evidence type="ECO:0000313" key="1">
    <source>
        <dbReference type="EMBL" id="ENN91824.1"/>
    </source>
</evidence>
<comment type="caution">
    <text evidence="1">The sequence shown here is derived from an EMBL/GenBank/DDBJ whole genome shotgun (WGS) entry which is preliminary data.</text>
</comment>
<organism evidence="1 2">
    <name type="scientific">Bartonella schoenbuchensis m07a</name>
    <dbReference type="NCBI Taxonomy" id="1094496"/>
    <lineage>
        <taxon>Bacteria</taxon>
        <taxon>Pseudomonadati</taxon>
        <taxon>Pseudomonadota</taxon>
        <taxon>Alphaproteobacteria</taxon>
        <taxon>Hyphomicrobiales</taxon>
        <taxon>Bartonellaceae</taxon>
        <taxon>Bartonella</taxon>
    </lineage>
</organism>
<dbReference type="AlphaFoldDB" id="N6UH36"/>
<sequence>MSEHRKNVSMLQKYLTIILDASAVLLEIVMDVCQIRKKVEQRKQTEESLKAVTRDWK</sequence>
<dbReference type="EMBL" id="AGWC01000004">
    <property type="protein sequence ID" value="ENN91824.1"/>
    <property type="molecule type" value="Genomic_DNA"/>
</dbReference>
<dbReference type="PATRIC" id="fig|1094496.3.peg.728"/>
<accession>N6UH36</accession>
<reference evidence="1 2" key="1">
    <citation type="journal article" date="2013" name="PLoS Genet.">
        <title>A gene transfer agent and a dynamic repertoire of secretion systems hold the keys to the explosive radiation of the emerging pathogen Bartonella.</title>
        <authorList>
            <person name="Guy L."/>
            <person name="Nystedt B."/>
            <person name="Toft C."/>
            <person name="Zaremba-Niedzwiedzka K."/>
            <person name="Berglund E.C."/>
            <person name="Granberg F."/>
            <person name="Naslund K."/>
            <person name="Eriksson A.S."/>
            <person name="Andersson S.G."/>
        </authorList>
    </citation>
    <scope>NUCLEOTIDE SEQUENCE [LARGE SCALE GENOMIC DNA]</scope>
    <source>
        <strain evidence="2">m07a</strain>
    </source>
</reference>
<dbReference type="RefSeq" id="WP_010703843.1">
    <property type="nucleotide sequence ID" value="NZ_KB915628.1"/>
</dbReference>
<dbReference type="HOGENOM" id="CLU_2987373_0_0_5"/>
<dbReference type="Proteomes" id="UP000014242">
    <property type="component" value="Unassembled WGS sequence"/>
</dbReference>
<protein>
    <submittedName>
        <fullName evidence="1">Uncharacterized protein</fullName>
    </submittedName>
</protein>
<gene>
    <name evidence="1" type="ORF">m07a_07090</name>
</gene>
<name>N6UH36_9HYPH</name>
<evidence type="ECO:0000313" key="2">
    <source>
        <dbReference type="Proteomes" id="UP000014242"/>
    </source>
</evidence>
<keyword evidence="2" id="KW-1185">Reference proteome</keyword>